<dbReference type="Gene3D" id="3.30.530.20">
    <property type="match status" value="1"/>
</dbReference>
<dbReference type="RefSeq" id="WP_172209642.1">
    <property type="nucleotide sequence ID" value="NZ_BLLI01000064.1"/>
</dbReference>
<dbReference type="SUPFAM" id="SSF55961">
    <property type="entry name" value="Bet v1-like"/>
    <property type="match status" value="1"/>
</dbReference>
<proteinExistence type="predicted"/>
<name>A0A6A0BES5_9LACT</name>
<comment type="caution">
    <text evidence="1">The sequence shown here is derived from an EMBL/GenBank/DDBJ whole genome shotgun (WGS) entry which is preliminary data.</text>
</comment>
<gene>
    <name evidence="1" type="ORF">Hs30E_17560</name>
</gene>
<dbReference type="Proteomes" id="UP000480303">
    <property type="component" value="Unassembled WGS sequence"/>
</dbReference>
<keyword evidence="2" id="KW-1185">Reference proteome</keyword>
<dbReference type="InterPro" id="IPR023393">
    <property type="entry name" value="START-like_dom_sf"/>
</dbReference>
<reference evidence="1 2" key="1">
    <citation type="submission" date="2020-02" db="EMBL/GenBank/DDBJ databases">
        <title>Draft genome sequence of Lactococcus sp. Hs30E4-3.</title>
        <authorList>
            <person name="Noda S."/>
            <person name="Yuki M."/>
            <person name="Ohkuma M."/>
        </authorList>
    </citation>
    <scope>NUCLEOTIDE SEQUENCE [LARGE SCALE GENOMIC DNA]</scope>
    <source>
        <strain evidence="1 2">Hs30E4-3</strain>
    </source>
</reference>
<organism evidence="1 2">
    <name type="scientific">Pseudolactococcus hodotermopsidis</name>
    <dbReference type="NCBI Taxonomy" id="2709157"/>
    <lineage>
        <taxon>Bacteria</taxon>
        <taxon>Bacillati</taxon>
        <taxon>Bacillota</taxon>
        <taxon>Bacilli</taxon>
        <taxon>Lactobacillales</taxon>
        <taxon>Streptococcaceae</taxon>
        <taxon>Pseudolactococcus</taxon>
    </lineage>
</organism>
<dbReference type="EMBL" id="BLLI01000064">
    <property type="protein sequence ID" value="GFH43205.1"/>
    <property type="molecule type" value="Genomic_DNA"/>
</dbReference>
<sequence>MPKMTFELVEVTKNKSFCDETKIPKMGSLFFNHELTPTDNHTIIKHYVEFVWLNGEVSKEILAFTSQVFSGLLAFHSSKPTIFGTEKSKVSF</sequence>
<accession>A0A6A0BES5</accession>
<evidence type="ECO:0000313" key="2">
    <source>
        <dbReference type="Proteomes" id="UP000480303"/>
    </source>
</evidence>
<dbReference type="AlphaFoldDB" id="A0A6A0BES5"/>
<evidence type="ECO:0000313" key="1">
    <source>
        <dbReference type="EMBL" id="GFH43205.1"/>
    </source>
</evidence>
<protein>
    <submittedName>
        <fullName evidence="1">Uncharacterized protein</fullName>
    </submittedName>
</protein>